<dbReference type="PROSITE" id="PS00108">
    <property type="entry name" value="PROTEIN_KINASE_ST"/>
    <property type="match status" value="1"/>
</dbReference>
<dbReference type="GO" id="GO:0061630">
    <property type="term" value="F:ubiquitin protein ligase activity"/>
    <property type="evidence" value="ECO:0007669"/>
    <property type="project" value="UniProtKB-EC"/>
</dbReference>
<evidence type="ECO:0000256" key="3">
    <source>
        <dbReference type="ARBA" id="ARBA00022786"/>
    </source>
</evidence>
<protein>
    <recommendedName>
        <fullName evidence="2">RING-type E3 ubiquitin transferase</fullName>
        <ecNumber evidence="2">2.3.2.27</ecNumber>
    </recommendedName>
</protein>
<feature type="transmembrane region" description="Helical" evidence="4">
    <location>
        <begin position="181"/>
        <end position="201"/>
    </location>
</feature>
<dbReference type="PROSITE" id="PS50011">
    <property type="entry name" value="PROTEIN_KINASE_DOM"/>
    <property type="match status" value="1"/>
</dbReference>
<comment type="catalytic activity">
    <reaction evidence="1">
        <text>S-ubiquitinyl-[E2 ubiquitin-conjugating enzyme]-L-cysteine + [acceptor protein]-L-lysine = [E2 ubiquitin-conjugating enzyme]-L-cysteine + N(6)-ubiquitinyl-[acceptor protein]-L-lysine.</text>
        <dbReference type="EC" id="2.3.2.27"/>
    </reaction>
</comment>
<dbReference type="InterPro" id="IPR000719">
    <property type="entry name" value="Prot_kinase_dom"/>
</dbReference>
<keyword evidence="4" id="KW-0472">Membrane</keyword>
<dbReference type="Gene3D" id="1.10.510.10">
    <property type="entry name" value="Transferase(Phosphotransferase) domain 1"/>
    <property type="match status" value="1"/>
</dbReference>
<dbReference type="InterPro" id="IPR008271">
    <property type="entry name" value="Ser/Thr_kinase_AS"/>
</dbReference>
<organism evidence="6">
    <name type="scientific">Oryza glumipatula</name>
    <dbReference type="NCBI Taxonomy" id="40148"/>
    <lineage>
        <taxon>Eukaryota</taxon>
        <taxon>Viridiplantae</taxon>
        <taxon>Streptophyta</taxon>
        <taxon>Embryophyta</taxon>
        <taxon>Tracheophyta</taxon>
        <taxon>Spermatophyta</taxon>
        <taxon>Magnoliopsida</taxon>
        <taxon>Liliopsida</taxon>
        <taxon>Poales</taxon>
        <taxon>Poaceae</taxon>
        <taxon>BOP clade</taxon>
        <taxon>Oryzoideae</taxon>
        <taxon>Oryzeae</taxon>
        <taxon>Oryzinae</taxon>
        <taxon>Oryza</taxon>
    </lineage>
</organism>
<proteinExistence type="predicted"/>
<dbReference type="GO" id="GO:0005524">
    <property type="term" value="F:ATP binding"/>
    <property type="evidence" value="ECO:0007669"/>
    <property type="project" value="InterPro"/>
</dbReference>
<feature type="transmembrane region" description="Helical" evidence="4">
    <location>
        <begin position="155"/>
        <end position="175"/>
    </location>
</feature>
<dbReference type="SMART" id="SM00220">
    <property type="entry name" value="S_TKc"/>
    <property type="match status" value="1"/>
</dbReference>
<evidence type="ECO:0000256" key="1">
    <source>
        <dbReference type="ARBA" id="ARBA00000900"/>
    </source>
</evidence>
<evidence type="ECO:0000256" key="4">
    <source>
        <dbReference type="SAM" id="Phobius"/>
    </source>
</evidence>
<dbReference type="SUPFAM" id="SSF56112">
    <property type="entry name" value="Protein kinase-like (PK-like)"/>
    <property type="match status" value="1"/>
</dbReference>
<dbReference type="PANTHER" id="PTHR45647">
    <property type="entry name" value="OS02G0152300 PROTEIN"/>
    <property type="match status" value="1"/>
</dbReference>
<dbReference type="STRING" id="40148.A0A0E0BL92"/>
<keyword evidence="3" id="KW-0833">Ubl conjugation pathway</keyword>
<dbReference type="EnsemblPlants" id="OGLUM11G19410.1">
    <property type="protein sequence ID" value="OGLUM11G19410.1"/>
    <property type="gene ID" value="OGLUM11G19410"/>
</dbReference>
<evidence type="ECO:0000259" key="5">
    <source>
        <dbReference type="PROSITE" id="PS50011"/>
    </source>
</evidence>
<keyword evidence="7" id="KW-1185">Reference proteome</keyword>
<dbReference type="eggNOG" id="ENOG502QQ1P">
    <property type="taxonomic scope" value="Eukaryota"/>
</dbReference>
<dbReference type="PANTHER" id="PTHR45647:SF154">
    <property type="entry name" value="OS11G0618300 PROTEIN"/>
    <property type="match status" value="1"/>
</dbReference>
<evidence type="ECO:0000313" key="6">
    <source>
        <dbReference type="EnsemblPlants" id="OGLUM11G19410.1"/>
    </source>
</evidence>
<dbReference type="InterPro" id="IPR051348">
    <property type="entry name" value="U-box_ubiquitin_ligases"/>
</dbReference>
<dbReference type="GO" id="GO:0004672">
    <property type="term" value="F:protein kinase activity"/>
    <property type="evidence" value="ECO:0007669"/>
    <property type="project" value="InterPro"/>
</dbReference>
<sequence>MAGIATSLIPACRTRRPSPPSVRWKFNFSDRTGHGKPEANAWLVMVATARELQQRRRKTAWPTGAPPPPGCTGCKLLHRPATELASSSPLGSAWMPCHQYKELHRARDQAFATYLPAMVGGGGHQNPAAAQPVKREKAKVQKNPHQQSEEKPMDVAVGIVVVVVGAIIAIAAFILLGAVMVTLAIVTIIVVCVVTAAQQYLEQANKNKASRSSGRNKFIVFKPSEIDAAVSKRAKWLRGTATYNVYRSDFDGMDIATTVPKGTLPSMQEFHQAIEILRNISHPNVVPFLGACIEKRAIVYRFGENSTLESHLKYLTWEIRVKSAASICSGLMFLHSRKPKPIIHGDLKPSNIIFRPGNACMLSDFGMCYLYSKEFGRLITDPCKIQLDVEALGIVLLQLVTGDLDTKGLRKRVIYYLGDAKGFYKKTSSQQSEILKKFVDPELKRDRTSEDVARMLFLGLRCSDPISKNHPSLATEVLPQIESMKK</sequence>
<reference evidence="6" key="1">
    <citation type="submission" date="2015-04" db="UniProtKB">
        <authorList>
            <consortium name="EnsemblPlants"/>
        </authorList>
    </citation>
    <scope>IDENTIFICATION</scope>
</reference>
<evidence type="ECO:0000256" key="2">
    <source>
        <dbReference type="ARBA" id="ARBA00012483"/>
    </source>
</evidence>
<dbReference type="HOGENOM" id="CLU_044144_0_0_1"/>
<name>A0A0E0BL92_9ORYZ</name>
<dbReference type="Gramene" id="OGLUM11G19410.1">
    <property type="protein sequence ID" value="OGLUM11G19410.1"/>
    <property type="gene ID" value="OGLUM11G19410"/>
</dbReference>
<keyword evidence="4" id="KW-1133">Transmembrane helix</keyword>
<dbReference type="AlphaFoldDB" id="A0A0E0BL92"/>
<feature type="domain" description="Protein kinase" evidence="5">
    <location>
        <begin position="231"/>
        <end position="458"/>
    </location>
</feature>
<accession>A0A0E0BL92</accession>
<dbReference type="Proteomes" id="UP000026961">
    <property type="component" value="Chromosome 11"/>
</dbReference>
<keyword evidence="4" id="KW-0812">Transmembrane</keyword>
<reference evidence="6" key="2">
    <citation type="submission" date="2018-05" db="EMBL/GenBank/DDBJ databases">
        <title>OgluRS3 (Oryza glumaepatula Reference Sequence Version 3).</title>
        <authorList>
            <person name="Zhang J."/>
            <person name="Kudrna D."/>
            <person name="Lee S."/>
            <person name="Talag J."/>
            <person name="Welchert J."/>
            <person name="Wing R.A."/>
        </authorList>
    </citation>
    <scope>NUCLEOTIDE SEQUENCE [LARGE SCALE GENOMIC DNA]</scope>
</reference>
<evidence type="ECO:0000313" key="7">
    <source>
        <dbReference type="Proteomes" id="UP000026961"/>
    </source>
</evidence>
<dbReference type="InterPro" id="IPR001245">
    <property type="entry name" value="Ser-Thr/Tyr_kinase_cat_dom"/>
</dbReference>
<dbReference type="Pfam" id="PF07714">
    <property type="entry name" value="PK_Tyr_Ser-Thr"/>
    <property type="match status" value="1"/>
</dbReference>
<dbReference type="InterPro" id="IPR011009">
    <property type="entry name" value="Kinase-like_dom_sf"/>
</dbReference>
<dbReference type="EC" id="2.3.2.27" evidence="2"/>
<dbReference type="Gene3D" id="3.30.200.20">
    <property type="entry name" value="Phosphorylase Kinase, domain 1"/>
    <property type="match status" value="1"/>
</dbReference>